<dbReference type="RefSeq" id="WP_089278494.1">
    <property type="nucleotide sequence ID" value="NZ_FZON01000026.1"/>
</dbReference>
<dbReference type="Proteomes" id="UP000198440">
    <property type="component" value="Unassembled WGS sequence"/>
</dbReference>
<reference evidence="2 3" key="1">
    <citation type="submission" date="2017-06" db="EMBL/GenBank/DDBJ databases">
        <authorList>
            <person name="Kim H.J."/>
            <person name="Triplett B.A."/>
        </authorList>
    </citation>
    <scope>NUCLEOTIDE SEQUENCE [LARGE SCALE GENOMIC DNA]</scope>
    <source>
        <strain evidence="2 3">DSM 11445</strain>
    </source>
</reference>
<dbReference type="OrthoDB" id="9811127at2"/>
<organism evidence="2 3">
    <name type="scientific">Antarctobacter heliothermus</name>
    <dbReference type="NCBI Taxonomy" id="74033"/>
    <lineage>
        <taxon>Bacteria</taxon>
        <taxon>Pseudomonadati</taxon>
        <taxon>Pseudomonadota</taxon>
        <taxon>Alphaproteobacteria</taxon>
        <taxon>Rhodobacterales</taxon>
        <taxon>Roseobacteraceae</taxon>
        <taxon>Antarctobacter</taxon>
    </lineage>
</organism>
<sequence>MSTPQLDNAQIAQAAFFLWLEEGRPEGQDRDHWFRATEALTASATVAAKPARKPRAKAAAKPTRAATAAKPKAATKTMAAAKPAAARKPRKKAEV</sequence>
<dbReference type="InterPro" id="IPR021327">
    <property type="entry name" value="DUF2934"/>
</dbReference>
<feature type="compositionally biased region" description="Basic residues" evidence="1">
    <location>
        <begin position="85"/>
        <end position="95"/>
    </location>
</feature>
<feature type="compositionally biased region" description="Low complexity" evidence="1">
    <location>
        <begin position="59"/>
        <end position="84"/>
    </location>
</feature>
<accession>A0A239GGJ6</accession>
<dbReference type="AlphaFoldDB" id="A0A239GGJ6"/>
<feature type="region of interest" description="Disordered" evidence="1">
    <location>
        <begin position="46"/>
        <end position="95"/>
    </location>
</feature>
<evidence type="ECO:0000313" key="2">
    <source>
        <dbReference type="EMBL" id="SNS68161.1"/>
    </source>
</evidence>
<evidence type="ECO:0000313" key="3">
    <source>
        <dbReference type="Proteomes" id="UP000198440"/>
    </source>
</evidence>
<evidence type="ECO:0008006" key="4">
    <source>
        <dbReference type="Google" id="ProtNLM"/>
    </source>
</evidence>
<dbReference type="EMBL" id="FZON01000026">
    <property type="protein sequence ID" value="SNS68161.1"/>
    <property type="molecule type" value="Genomic_DNA"/>
</dbReference>
<evidence type="ECO:0000256" key="1">
    <source>
        <dbReference type="SAM" id="MobiDB-lite"/>
    </source>
</evidence>
<dbReference type="Pfam" id="PF11154">
    <property type="entry name" value="DUF2934"/>
    <property type="match status" value="1"/>
</dbReference>
<protein>
    <recommendedName>
        <fullName evidence="4">DUF2934 domain-containing protein</fullName>
    </recommendedName>
</protein>
<name>A0A239GGJ6_9RHOB</name>
<proteinExistence type="predicted"/>
<gene>
    <name evidence="2" type="ORF">SAMN04488078_102633</name>
</gene>